<dbReference type="InterPro" id="IPR052901">
    <property type="entry name" value="Bact_TGase-like"/>
</dbReference>
<dbReference type="eggNOG" id="COG1305">
    <property type="taxonomic scope" value="Bacteria"/>
</dbReference>
<keyword evidence="5" id="KW-1185">Reference proteome</keyword>
<dbReference type="Pfam" id="PF11992">
    <property type="entry name" value="TgpA_N"/>
    <property type="match status" value="1"/>
</dbReference>
<dbReference type="Pfam" id="PF13559">
    <property type="entry name" value="DUF4129"/>
    <property type="match status" value="1"/>
</dbReference>
<sequence length="692" mass="77852">MSGYYQWVLLTLVMAAFPSLVRLPLWVAGIALAGGALHYAGRWRKGWYGRGAGAALLTMTVAGIWLSFESWFSGDAVLSFFIAVVFLKWGEARKRRDYLLLIFAAVILTACGTLYWENLLNLLHMLLVVFLLTVSLVAIHSGDSALSGLFFLRRSGLIFALGLPLMLLLFLTLPRIPGPLWDIGLAFGLPVKAMLDRGAGDFGKATSMQPGGIHKASQQTGNVLVAEFKGAVPYKSRLYWRGPVFWEYDGEKWNLPAGWDDRTRLLKRAIRTKKRLDRELHFRKDPVRYTLRVMPNGGRWLYGLDIPAAPAPESFISDEYQLLSIRKIDDQEPKFEMLSYLEYLTGVELGDEQRKRGLSWSENSNPRLRALGAELAKKHKKTDAIVHQALRLLADGAYRFDAGYVIPPGKDSLDRFFFDEKRGGAEYLAGSFVMLMRAAGIPARLVSGYRGGTIIALTNFVIVKRADAHAWVEIWRDGKGWSRVEPKDIILPLAADDTALSEKKPKESVVKMETGREKPLPETEKPDKGGKPAEPVAVKQKDRRSLPSLSSLLGGVRKWVIRYDPNRQMELLKGAGVKEGNWLDLLIGGTAGVLSLLGIYLLAAWWRDRRRVDPVAESWLRFCRRLKTLGVEKSETECPRDYLRRVSRERPELSAAAEDIIGRYILIRYGEECSGETTALFMRQVQRFISMS</sequence>
<dbReference type="InterPro" id="IPR002931">
    <property type="entry name" value="Transglutaminase-like"/>
</dbReference>
<keyword evidence="2" id="KW-0472">Membrane</keyword>
<feature type="transmembrane region" description="Helical" evidence="2">
    <location>
        <begin position="71"/>
        <end position="89"/>
    </location>
</feature>
<feature type="region of interest" description="Disordered" evidence="1">
    <location>
        <begin position="502"/>
        <end position="543"/>
    </location>
</feature>
<keyword evidence="2" id="KW-0812">Transmembrane</keyword>
<dbReference type="AlphaFoldDB" id="A1AM81"/>
<reference evidence="4 5" key="1">
    <citation type="submission" date="2006-10" db="EMBL/GenBank/DDBJ databases">
        <title>Complete sequence of chromosome of Pelobacter propionicus DSM 2379.</title>
        <authorList>
            <consortium name="US DOE Joint Genome Institute"/>
            <person name="Copeland A."/>
            <person name="Lucas S."/>
            <person name="Lapidus A."/>
            <person name="Barry K."/>
            <person name="Detter J.C."/>
            <person name="Glavina del Rio T."/>
            <person name="Hammon N."/>
            <person name="Israni S."/>
            <person name="Dalin E."/>
            <person name="Tice H."/>
            <person name="Pitluck S."/>
            <person name="Saunders E."/>
            <person name="Brettin T."/>
            <person name="Bruce D."/>
            <person name="Han C."/>
            <person name="Tapia R."/>
            <person name="Schmutz J."/>
            <person name="Larimer F."/>
            <person name="Land M."/>
            <person name="Hauser L."/>
            <person name="Kyrpides N."/>
            <person name="Kim E."/>
            <person name="Lovley D."/>
            <person name="Richardson P."/>
        </authorList>
    </citation>
    <scope>NUCLEOTIDE SEQUENCE [LARGE SCALE GENOMIC DNA]</scope>
    <source>
        <strain evidence="5">DSM 2379 / NBRC 103807 / OttBd1</strain>
    </source>
</reference>
<dbReference type="RefSeq" id="WP_011734763.1">
    <property type="nucleotide sequence ID" value="NC_008609.1"/>
</dbReference>
<dbReference type="Pfam" id="PF01841">
    <property type="entry name" value="Transglut_core"/>
    <property type="match status" value="1"/>
</dbReference>
<accession>A1AM81</accession>
<feature type="transmembrane region" description="Helical" evidence="2">
    <location>
        <begin position="122"/>
        <end position="139"/>
    </location>
</feature>
<name>A1AM81_PELPD</name>
<feature type="transmembrane region" description="Helical" evidence="2">
    <location>
        <begin position="582"/>
        <end position="603"/>
    </location>
</feature>
<dbReference type="InterPro" id="IPR021878">
    <property type="entry name" value="TgpA_N"/>
</dbReference>
<feature type="transmembrane region" description="Helical" evidence="2">
    <location>
        <begin position="98"/>
        <end position="116"/>
    </location>
</feature>
<feature type="compositionally biased region" description="Basic and acidic residues" evidence="1">
    <location>
        <begin position="502"/>
        <end position="531"/>
    </location>
</feature>
<protein>
    <submittedName>
        <fullName evidence="4">Transglutaminase domain protein</fullName>
    </submittedName>
</protein>
<evidence type="ECO:0000256" key="2">
    <source>
        <dbReference type="SAM" id="Phobius"/>
    </source>
</evidence>
<dbReference type="PANTHER" id="PTHR42736">
    <property type="entry name" value="PROTEIN-GLUTAMINE GAMMA-GLUTAMYLTRANSFERASE"/>
    <property type="match status" value="1"/>
</dbReference>
<dbReference type="SMART" id="SM00460">
    <property type="entry name" value="TGc"/>
    <property type="match status" value="1"/>
</dbReference>
<feature type="transmembrane region" description="Helical" evidence="2">
    <location>
        <begin position="47"/>
        <end position="65"/>
    </location>
</feature>
<dbReference type="OrthoDB" id="9804872at2"/>
<dbReference type="InterPro" id="IPR025403">
    <property type="entry name" value="TgpA-like_C"/>
</dbReference>
<organism evidence="4 5">
    <name type="scientific">Pelobacter propionicus (strain DSM 2379 / NBRC 103807 / OttBd1)</name>
    <dbReference type="NCBI Taxonomy" id="338966"/>
    <lineage>
        <taxon>Bacteria</taxon>
        <taxon>Pseudomonadati</taxon>
        <taxon>Thermodesulfobacteriota</taxon>
        <taxon>Desulfuromonadia</taxon>
        <taxon>Desulfuromonadales</taxon>
        <taxon>Desulfuromonadaceae</taxon>
        <taxon>Pelobacter</taxon>
    </lineage>
</organism>
<dbReference type="STRING" id="338966.Ppro_0821"/>
<feature type="domain" description="Transglutaminase-like" evidence="3">
    <location>
        <begin position="417"/>
        <end position="488"/>
    </location>
</feature>
<dbReference type="InterPro" id="IPR038765">
    <property type="entry name" value="Papain-like_cys_pep_sf"/>
</dbReference>
<gene>
    <name evidence="4" type="ordered locus">Ppro_0821</name>
</gene>
<dbReference type="HOGENOM" id="CLU_012397_0_0_7"/>
<evidence type="ECO:0000313" key="5">
    <source>
        <dbReference type="Proteomes" id="UP000006732"/>
    </source>
</evidence>
<evidence type="ECO:0000259" key="3">
    <source>
        <dbReference type="SMART" id="SM00460"/>
    </source>
</evidence>
<dbReference type="Proteomes" id="UP000006732">
    <property type="component" value="Chromosome"/>
</dbReference>
<dbReference type="EMBL" id="CP000482">
    <property type="protein sequence ID" value="ABK98451.1"/>
    <property type="molecule type" value="Genomic_DNA"/>
</dbReference>
<feature type="transmembrane region" description="Helical" evidence="2">
    <location>
        <begin position="151"/>
        <end position="173"/>
    </location>
</feature>
<dbReference type="Gene3D" id="3.10.620.30">
    <property type="match status" value="1"/>
</dbReference>
<evidence type="ECO:0000313" key="4">
    <source>
        <dbReference type="EMBL" id="ABK98451.1"/>
    </source>
</evidence>
<dbReference type="SUPFAM" id="SSF54001">
    <property type="entry name" value="Cysteine proteinases"/>
    <property type="match status" value="1"/>
</dbReference>
<dbReference type="KEGG" id="ppd:Ppro_0821"/>
<feature type="transmembrane region" description="Helical" evidence="2">
    <location>
        <begin position="20"/>
        <end position="40"/>
    </location>
</feature>
<proteinExistence type="predicted"/>
<evidence type="ECO:0000256" key="1">
    <source>
        <dbReference type="SAM" id="MobiDB-lite"/>
    </source>
</evidence>
<keyword evidence="2" id="KW-1133">Transmembrane helix</keyword>
<dbReference type="PANTHER" id="PTHR42736:SF1">
    <property type="entry name" value="PROTEIN-GLUTAMINE GAMMA-GLUTAMYLTRANSFERASE"/>
    <property type="match status" value="1"/>
</dbReference>